<comment type="caution">
    <text evidence="1">The sequence shown here is derived from an EMBL/GenBank/DDBJ whole genome shotgun (WGS) entry which is preliminary data.</text>
</comment>
<sequence length="273" mass="31755">MIYELQKDQFMNCKHLLQKERHIEVQAIIEGNNSGRIFVDNASEPRSGLVWLGNLDGFVFIGEANNKMFNLEIKKVLREQIAQEAACLDLKWFEGFGHQVGWDRTIREILCEQSYEESNQKVYKLYESAYKTYNEPMIDETYTVLKITKENIAAYALLEQSFFVSQITSFWNSVESFFEKGIGYVILHEDQVVSLCFSGFVSGNMHAVNIETILEHRGKNLAKKVAHIFVQECFKQGYVPYWDCMEVNKPSIAIAESLGFTNIFDYIVYEYRF</sequence>
<dbReference type="PANTHER" id="PTHR31143:SF2">
    <property type="entry name" value="FR47-LIKE DOMAIN-CONTAINING PROTEIN-RELATED"/>
    <property type="match status" value="1"/>
</dbReference>
<dbReference type="GO" id="GO:0016747">
    <property type="term" value="F:acyltransferase activity, transferring groups other than amino-acyl groups"/>
    <property type="evidence" value="ECO:0007669"/>
    <property type="project" value="InterPro"/>
</dbReference>
<dbReference type="InterPro" id="IPR000182">
    <property type="entry name" value="GNAT_dom"/>
</dbReference>
<dbReference type="RefSeq" id="WP_016114199.1">
    <property type="nucleotide sequence ID" value="NZ_CP189809.1"/>
</dbReference>
<dbReference type="AlphaFoldDB" id="A0A1Y3MNI5"/>
<proteinExistence type="predicted"/>
<dbReference type="PANTHER" id="PTHR31143">
    <property type="match status" value="1"/>
</dbReference>
<dbReference type="Gene3D" id="3.40.630.30">
    <property type="match status" value="1"/>
</dbReference>
<keyword evidence="1" id="KW-0808">Transferase</keyword>
<dbReference type="SUPFAM" id="SSF55729">
    <property type="entry name" value="Acyl-CoA N-acyltransferases (Nat)"/>
    <property type="match status" value="1"/>
</dbReference>
<reference evidence="1 2" key="1">
    <citation type="submission" date="2017-02" db="EMBL/GenBank/DDBJ databases">
        <title>Bacillus pseudomycoides isolate FSL K6-0042.</title>
        <authorList>
            <person name="Kovac J."/>
        </authorList>
    </citation>
    <scope>NUCLEOTIDE SEQUENCE [LARGE SCALE GENOMIC DNA]</scope>
    <source>
        <strain evidence="1 2">FSL K6-0042</strain>
    </source>
</reference>
<dbReference type="Pfam" id="PF12746">
    <property type="entry name" value="GNAT_acetyltran"/>
    <property type="match status" value="1"/>
</dbReference>
<gene>
    <name evidence="1" type="ORF">BW425_12270</name>
</gene>
<evidence type="ECO:0000313" key="2">
    <source>
        <dbReference type="Proteomes" id="UP000195321"/>
    </source>
</evidence>
<protein>
    <submittedName>
        <fullName evidence="1">GNAT family N-acetyltransferase</fullName>
    </submittedName>
</protein>
<dbReference type="InterPro" id="IPR027365">
    <property type="entry name" value="GNAT_acetyltra_YdfB-like"/>
</dbReference>
<name>A0A1Y3MNI5_9BACI</name>
<evidence type="ECO:0000313" key="1">
    <source>
        <dbReference type="EMBL" id="OUM48713.1"/>
    </source>
</evidence>
<dbReference type="EMBL" id="MWPX01000011">
    <property type="protein sequence ID" value="OUM48713.1"/>
    <property type="molecule type" value="Genomic_DNA"/>
</dbReference>
<dbReference type="InterPro" id="IPR016181">
    <property type="entry name" value="Acyl_CoA_acyltransferase"/>
</dbReference>
<accession>A0A1Y3MNI5</accession>
<organism evidence="1 2">
    <name type="scientific">Bacillus pseudomycoides</name>
    <dbReference type="NCBI Taxonomy" id="64104"/>
    <lineage>
        <taxon>Bacteria</taxon>
        <taxon>Bacillati</taxon>
        <taxon>Bacillota</taxon>
        <taxon>Bacilli</taxon>
        <taxon>Bacillales</taxon>
        <taxon>Bacillaceae</taxon>
        <taxon>Bacillus</taxon>
        <taxon>Bacillus cereus group</taxon>
    </lineage>
</organism>
<dbReference type="PROSITE" id="PS51186">
    <property type="entry name" value="GNAT"/>
    <property type="match status" value="1"/>
</dbReference>
<dbReference type="Proteomes" id="UP000195321">
    <property type="component" value="Unassembled WGS sequence"/>
</dbReference>